<dbReference type="SMART" id="SM00448">
    <property type="entry name" value="REC"/>
    <property type="match status" value="1"/>
</dbReference>
<dbReference type="SUPFAM" id="SSF52172">
    <property type="entry name" value="CheY-like"/>
    <property type="match status" value="1"/>
</dbReference>
<dbReference type="Gene3D" id="1.10.10.10">
    <property type="entry name" value="Winged helix-like DNA-binding domain superfamily/Winged helix DNA-binding domain"/>
    <property type="match status" value="1"/>
</dbReference>
<dbReference type="PROSITE" id="PS50110">
    <property type="entry name" value="RESPONSE_REGULATORY"/>
    <property type="match status" value="1"/>
</dbReference>
<dbReference type="InterPro" id="IPR011006">
    <property type="entry name" value="CheY-like_superfamily"/>
</dbReference>
<dbReference type="GO" id="GO:0000156">
    <property type="term" value="F:phosphorelay response regulator activity"/>
    <property type="evidence" value="ECO:0007669"/>
    <property type="project" value="TreeGrafter"/>
</dbReference>
<feature type="domain" description="Response regulatory" evidence="4">
    <location>
        <begin position="2"/>
        <end position="116"/>
    </location>
</feature>
<dbReference type="Pfam" id="PF00072">
    <property type="entry name" value="Response_reg"/>
    <property type="match status" value="1"/>
</dbReference>
<dbReference type="PROSITE" id="PS51755">
    <property type="entry name" value="OMPR_PHOB"/>
    <property type="match status" value="1"/>
</dbReference>
<evidence type="ECO:0000259" key="5">
    <source>
        <dbReference type="PROSITE" id="PS51755"/>
    </source>
</evidence>
<dbReference type="Pfam" id="PF00486">
    <property type="entry name" value="Trans_reg_C"/>
    <property type="match status" value="1"/>
</dbReference>
<dbReference type="GO" id="GO:0006355">
    <property type="term" value="P:regulation of DNA-templated transcription"/>
    <property type="evidence" value="ECO:0007669"/>
    <property type="project" value="InterPro"/>
</dbReference>
<feature type="DNA-binding region" description="OmpR/PhoB-type" evidence="3">
    <location>
        <begin position="124"/>
        <end position="222"/>
    </location>
</feature>
<comment type="caution">
    <text evidence="6">The sequence shown here is derived from an EMBL/GenBank/DDBJ whole genome shotgun (WGS) entry which is preliminary data.</text>
</comment>
<dbReference type="STRING" id="1292034.OR37_01086"/>
<dbReference type="GO" id="GO:0000976">
    <property type="term" value="F:transcription cis-regulatory region binding"/>
    <property type="evidence" value="ECO:0007669"/>
    <property type="project" value="TreeGrafter"/>
</dbReference>
<feature type="domain" description="OmpR/PhoB-type" evidence="5">
    <location>
        <begin position="124"/>
        <end position="222"/>
    </location>
</feature>
<protein>
    <submittedName>
        <fullName evidence="6">Response regulator with CheY-like receiver domain and winged-helix DNA-binding domain</fullName>
    </submittedName>
</protein>
<dbReference type="SUPFAM" id="SSF46894">
    <property type="entry name" value="C-terminal effector domain of the bipartite response regulators"/>
    <property type="match status" value="1"/>
</dbReference>
<evidence type="ECO:0000313" key="7">
    <source>
        <dbReference type="Proteomes" id="UP000013063"/>
    </source>
</evidence>
<dbReference type="OrthoDB" id="9802426at2"/>
<feature type="modified residue" description="4-aspartylphosphate" evidence="2">
    <location>
        <position position="51"/>
    </location>
</feature>
<dbReference type="Gene3D" id="3.40.50.2300">
    <property type="match status" value="1"/>
</dbReference>
<dbReference type="GO" id="GO:0032993">
    <property type="term" value="C:protein-DNA complex"/>
    <property type="evidence" value="ECO:0007669"/>
    <property type="project" value="TreeGrafter"/>
</dbReference>
<dbReference type="SMART" id="SM00862">
    <property type="entry name" value="Trans_reg_C"/>
    <property type="match status" value="1"/>
</dbReference>
<dbReference type="InterPro" id="IPR039420">
    <property type="entry name" value="WalR-like"/>
</dbReference>
<dbReference type="EMBL" id="APMP01000004">
    <property type="protein sequence ID" value="ENZ82892.1"/>
    <property type="molecule type" value="Genomic_DNA"/>
</dbReference>
<organism evidence="6 7">
    <name type="scientific">Caulobacter vibrioides OR37</name>
    <dbReference type="NCBI Taxonomy" id="1292034"/>
    <lineage>
        <taxon>Bacteria</taxon>
        <taxon>Pseudomonadati</taxon>
        <taxon>Pseudomonadota</taxon>
        <taxon>Alphaproteobacteria</taxon>
        <taxon>Caulobacterales</taxon>
        <taxon>Caulobacteraceae</taxon>
        <taxon>Caulobacter</taxon>
    </lineage>
</organism>
<keyword evidence="2" id="KW-0597">Phosphoprotein</keyword>
<dbReference type="eggNOG" id="COG0745">
    <property type="taxonomic scope" value="Bacteria"/>
</dbReference>
<dbReference type="GO" id="GO:0005829">
    <property type="term" value="C:cytosol"/>
    <property type="evidence" value="ECO:0007669"/>
    <property type="project" value="TreeGrafter"/>
</dbReference>
<evidence type="ECO:0000256" key="3">
    <source>
        <dbReference type="PROSITE-ProRule" id="PRU01091"/>
    </source>
</evidence>
<dbReference type="InterPro" id="IPR036388">
    <property type="entry name" value="WH-like_DNA-bd_sf"/>
</dbReference>
<dbReference type="Proteomes" id="UP000013063">
    <property type="component" value="Unassembled WGS sequence"/>
</dbReference>
<keyword evidence="7" id="KW-1185">Reference proteome</keyword>
<dbReference type="InterPro" id="IPR001789">
    <property type="entry name" value="Sig_transdc_resp-reg_receiver"/>
</dbReference>
<reference evidence="6 7" key="1">
    <citation type="journal article" date="2013" name="Genome Announc.">
        <title>Draft Genome Sequence for Caulobacter sp. Strain OR37, a Bacterium Tolerant to Heavy Metals.</title>
        <authorList>
            <person name="Utturkar S.M."/>
            <person name="Bollmann A."/>
            <person name="Brzoska R.M."/>
            <person name="Klingeman D.M."/>
            <person name="Epstein S.E."/>
            <person name="Palumbo A.V."/>
            <person name="Brown S.D."/>
        </authorList>
    </citation>
    <scope>NUCLEOTIDE SEQUENCE [LARGE SCALE GENOMIC DNA]</scope>
    <source>
        <strain evidence="6 7">OR37</strain>
    </source>
</reference>
<dbReference type="Gene3D" id="6.10.250.690">
    <property type="match status" value="1"/>
</dbReference>
<evidence type="ECO:0000256" key="1">
    <source>
        <dbReference type="ARBA" id="ARBA00023125"/>
    </source>
</evidence>
<sequence precursor="true">MRLLVIEDERRIAELVAEGLRQASFVVDTVATVADAQAALELTSYDAAVLDLGLPDGDGLRLLTALRRKPDTPPILVLTARDTVEDRVAGLDAGADDYLIKPFAMVEVVARVKALLRRPGGPLGVRLEAGNLVLDTVGRDVEVDGQVVPLARQEIAILEHLIRRLGRVVPKAVLEEKLYGMGDELGSNAIPVHVHHLRRKLIEAKAVCAIHTVRGVGYFLEEQA</sequence>
<dbReference type="AlphaFoldDB" id="R0EPA7"/>
<evidence type="ECO:0000313" key="6">
    <source>
        <dbReference type="EMBL" id="ENZ82892.1"/>
    </source>
</evidence>
<name>R0EPA7_CAUVI</name>
<dbReference type="PATRIC" id="fig|1292034.3.peg.1073"/>
<accession>R0EPA7</accession>
<dbReference type="PANTHER" id="PTHR48111:SF36">
    <property type="entry name" value="TRANSCRIPTIONAL REGULATORY PROTEIN CUTR"/>
    <property type="match status" value="1"/>
</dbReference>
<evidence type="ECO:0000259" key="4">
    <source>
        <dbReference type="PROSITE" id="PS50110"/>
    </source>
</evidence>
<gene>
    <name evidence="6" type="ORF">OR37_01086</name>
</gene>
<evidence type="ECO:0000256" key="2">
    <source>
        <dbReference type="PROSITE-ProRule" id="PRU00169"/>
    </source>
</evidence>
<keyword evidence="1 3" id="KW-0238">DNA-binding</keyword>
<dbReference type="RefSeq" id="WP_004616706.1">
    <property type="nucleotide sequence ID" value="NZ_APMP01000004.1"/>
</dbReference>
<dbReference type="PANTHER" id="PTHR48111">
    <property type="entry name" value="REGULATOR OF RPOS"/>
    <property type="match status" value="1"/>
</dbReference>
<dbReference type="InterPro" id="IPR001867">
    <property type="entry name" value="OmpR/PhoB-type_DNA-bd"/>
</dbReference>
<dbReference type="CDD" id="cd00383">
    <property type="entry name" value="trans_reg_C"/>
    <property type="match status" value="1"/>
</dbReference>
<dbReference type="CDD" id="cd17624">
    <property type="entry name" value="REC_OmpR_PmrA-like"/>
    <property type="match status" value="1"/>
</dbReference>
<proteinExistence type="predicted"/>
<dbReference type="InterPro" id="IPR016032">
    <property type="entry name" value="Sig_transdc_resp-reg_C-effctor"/>
</dbReference>